<feature type="compositionally biased region" description="Low complexity" evidence="1">
    <location>
        <begin position="349"/>
        <end position="363"/>
    </location>
</feature>
<organism evidence="3 4">
    <name type="scientific">Actinomadura rubrobrunea</name>
    <dbReference type="NCBI Taxonomy" id="115335"/>
    <lineage>
        <taxon>Bacteria</taxon>
        <taxon>Bacillati</taxon>
        <taxon>Actinomycetota</taxon>
        <taxon>Actinomycetes</taxon>
        <taxon>Streptosporangiales</taxon>
        <taxon>Thermomonosporaceae</taxon>
        <taxon>Actinomadura</taxon>
    </lineage>
</organism>
<dbReference type="SUPFAM" id="SSF103481">
    <property type="entry name" value="Multidrug resistance efflux transporter EmrE"/>
    <property type="match status" value="1"/>
</dbReference>
<evidence type="ECO:0000256" key="2">
    <source>
        <dbReference type="SAM" id="Phobius"/>
    </source>
</evidence>
<dbReference type="RefSeq" id="WP_146150300.1">
    <property type="nucleotide sequence ID" value="NZ_BSRZ01000009.1"/>
</dbReference>
<protein>
    <submittedName>
        <fullName evidence="3">Uncharacterized protein</fullName>
    </submittedName>
</protein>
<evidence type="ECO:0000256" key="1">
    <source>
        <dbReference type="SAM" id="MobiDB-lite"/>
    </source>
</evidence>
<feature type="transmembrane region" description="Helical" evidence="2">
    <location>
        <begin position="6"/>
        <end position="28"/>
    </location>
</feature>
<dbReference type="Proteomes" id="UP001165124">
    <property type="component" value="Unassembled WGS sequence"/>
</dbReference>
<keyword evidence="2" id="KW-1133">Transmembrane helix</keyword>
<keyword evidence="4" id="KW-1185">Reference proteome</keyword>
<name>A0A9W6PZ68_9ACTN</name>
<dbReference type="InterPro" id="IPR037185">
    <property type="entry name" value="EmrE-like"/>
</dbReference>
<feature type="transmembrane region" description="Helical" evidence="2">
    <location>
        <begin position="71"/>
        <end position="94"/>
    </location>
</feature>
<proteinExistence type="predicted"/>
<dbReference type="AlphaFoldDB" id="A0A9W6PZ68"/>
<feature type="transmembrane region" description="Helical" evidence="2">
    <location>
        <begin position="263"/>
        <end position="279"/>
    </location>
</feature>
<feature type="region of interest" description="Disordered" evidence="1">
    <location>
        <begin position="285"/>
        <end position="375"/>
    </location>
</feature>
<keyword evidence="2" id="KW-0472">Membrane</keyword>
<evidence type="ECO:0000313" key="3">
    <source>
        <dbReference type="EMBL" id="GLW65558.1"/>
    </source>
</evidence>
<feature type="transmembrane region" description="Helical" evidence="2">
    <location>
        <begin position="165"/>
        <end position="186"/>
    </location>
</feature>
<feature type="transmembrane region" description="Helical" evidence="2">
    <location>
        <begin position="206"/>
        <end position="223"/>
    </location>
</feature>
<keyword evidence="2" id="KW-0812">Transmembrane</keyword>
<feature type="transmembrane region" description="Helical" evidence="2">
    <location>
        <begin position="40"/>
        <end position="65"/>
    </location>
</feature>
<feature type="transmembrane region" description="Helical" evidence="2">
    <location>
        <begin position="230"/>
        <end position="251"/>
    </location>
</feature>
<dbReference type="EMBL" id="BSRZ01000009">
    <property type="protein sequence ID" value="GLW65558.1"/>
    <property type="molecule type" value="Genomic_DNA"/>
</dbReference>
<feature type="transmembrane region" description="Helical" evidence="2">
    <location>
        <begin position="103"/>
        <end position="121"/>
    </location>
</feature>
<feature type="transmembrane region" description="Helical" evidence="2">
    <location>
        <begin position="133"/>
        <end position="153"/>
    </location>
</feature>
<comment type="caution">
    <text evidence="3">The sequence shown here is derived from an EMBL/GenBank/DDBJ whole genome shotgun (WGS) entry which is preliminary data.</text>
</comment>
<evidence type="ECO:0000313" key="4">
    <source>
        <dbReference type="Proteomes" id="UP001165124"/>
    </source>
</evidence>
<dbReference type="Gene3D" id="1.10.3730.20">
    <property type="match status" value="1"/>
</dbReference>
<gene>
    <name evidence="3" type="ORF">Arub01_38020</name>
</gene>
<sequence>MDGTAAAFGATALYYFGFALFRLAAVRMERLRGNRIPRMLWVVLTNWIFLCGLALVLGGLALQIIAMGELALNVAIPIFMSGLLPLLVIATVFFGERLTGREWLSLLLVGGAIALLVASVRDVAPIDTTDLPPWRLAAVAVPALLVPLLILVLEDVRPDGRHARPVTGIAYGLGAGFPVGTAELAIKGWSDAGGAAPDALTTPYPYLTVLSAAVGFGIMVAAFQRCRVSIVATVMTVTAKSHLLLMGTLLYGEPWPQDTVRSALRLGALALAVIAVAQFPRHRPIAEPVGEPDETQPARDPFGEAPLSRDPLGQAHLAAPYLQQPPDAAPARISYGIDPLGRGPRSDQGPTPSADPAAAASQDGDADPGGGDTRF</sequence>
<accession>A0A9W6PZ68</accession>
<reference evidence="3" key="1">
    <citation type="submission" date="2023-02" db="EMBL/GenBank/DDBJ databases">
        <title>Actinomadura rubrobrunea NBRC 14622.</title>
        <authorList>
            <person name="Ichikawa N."/>
            <person name="Sato H."/>
            <person name="Tonouchi N."/>
        </authorList>
    </citation>
    <scope>NUCLEOTIDE SEQUENCE</scope>
    <source>
        <strain evidence="3">NBRC 14622</strain>
    </source>
</reference>
<dbReference type="PANTHER" id="PTHR40761">
    <property type="entry name" value="CONSERVED INTEGRAL MEMBRANE ALANINE VALINE AND LEUCINE RICH PROTEIN-RELATED"/>
    <property type="match status" value="1"/>
</dbReference>
<dbReference type="PANTHER" id="PTHR40761:SF1">
    <property type="entry name" value="CONSERVED INTEGRAL MEMBRANE ALANINE VALINE AND LEUCINE RICH PROTEIN-RELATED"/>
    <property type="match status" value="1"/>
</dbReference>